<comment type="cofactor">
    <cofactor evidence="1 8">
        <name>pyridoxal 5'-phosphate</name>
        <dbReference type="ChEBI" id="CHEBI:597326"/>
    </cofactor>
</comment>
<comment type="catalytic activity">
    <reaction evidence="9">
        <text>L-leucine + 2-oxoglutarate = 4-methyl-2-oxopentanoate + L-glutamate</text>
        <dbReference type="Rhea" id="RHEA:18321"/>
        <dbReference type="ChEBI" id="CHEBI:16810"/>
        <dbReference type="ChEBI" id="CHEBI:17865"/>
        <dbReference type="ChEBI" id="CHEBI:29985"/>
        <dbReference type="ChEBI" id="CHEBI:57427"/>
        <dbReference type="EC" id="2.6.1.42"/>
    </reaction>
</comment>
<dbReference type="InterPro" id="IPR043131">
    <property type="entry name" value="BCAT-like_N"/>
</dbReference>
<evidence type="ECO:0000256" key="3">
    <source>
        <dbReference type="ARBA" id="ARBA00022576"/>
    </source>
</evidence>
<comment type="similarity">
    <text evidence="2 7">Belongs to the class-IV pyridoxal-phosphate-dependent aminotransferase family.</text>
</comment>
<name>H7EHH6_9SPIR</name>
<keyword evidence="4 9" id="KW-0808">Transferase</keyword>
<evidence type="ECO:0000256" key="8">
    <source>
        <dbReference type="RuleBase" id="RU004516"/>
    </source>
</evidence>
<dbReference type="Gene3D" id="3.20.10.10">
    <property type="entry name" value="D-amino Acid Aminotransferase, subunit A, domain 2"/>
    <property type="match status" value="1"/>
</dbReference>
<keyword evidence="9" id="KW-0100">Branched-chain amino acid biosynthesis</keyword>
<evidence type="ECO:0000256" key="4">
    <source>
        <dbReference type="ARBA" id="ARBA00022679"/>
    </source>
</evidence>
<dbReference type="InterPro" id="IPR001544">
    <property type="entry name" value="Aminotrans_IV"/>
</dbReference>
<dbReference type="EMBL" id="AGRW01000027">
    <property type="protein sequence ID" value="EIC02988.1"/>
    <property type="molecule type" value="Genomic_DNA"/>
</dbReference>
<dbReference type="eggNOG" id="COG0115">
    <property type="taxonomic scope" value="Bacteria"/>
</dbReference>
<organism evidence="10 11">
    <name type="scientific">Treponema saccharophilum DSM 2985</name>
    <dbReference type="NCBI Taxonomy" id="907348"/>
    <lineage>
        <taxon>Bacteria</taxon>
        <taxon>Pseudomonadati</taxon>
        <taxon>Spirochaetota</taxon>
        <taxon>Spirochaetia</taxon>
        <taxon>Spirochaetales</taxon>
        <taxon>Treponemataceae</taxon>
        <taxon>Treponema</taxon>
    </lineage>
</organism>
<comment type="catalytic activity">
    <reaction evidence="9">
        <text>L-isoleucine + 2-oxoglutarate = (S)-3-methyl-2-oxopentanoate + L-glutamate</text>
        <dbReference type="Rhea" id="RHEA:24801"/>
        <dbReference type="ChEBI" id="CHEBI:16810"/>
        <dbReference type="ChEBI" id="CHEBI:29985"/>
        <dbReference type="ChEBI" id="CHEBI:35146"/>
        <dbReference type="ChEBI" id="CHEBI:58045"/>
        <dbReference type="EC" id="2.6.1.42"/>
    </reaction>
</comment>
<dbReference type="Gene3D" id="3.30.470.10">
    <property type="match status" value="1"/>
</dbReference>
<dbReference type="AlphaFoldDB" id="H7EHH6"/>
<gene>
    <name evidence="10" type="ORF">TresaDRAFT_2702</name>
</gene>
<dbReference type="Pfam" id="PF01063">
    <property type="entry name" value="Aminotran_4"/>
    <property type="match status" value="1"/>
</dbReference>
<evidence type="ECO:0000256" key="2">
    <source>
        <dbReference type="ARBA" id="ARBA00009320"/>
    </source>
</evidence>
<dbReference type="InterPro" id="IPR005786">
    <property type="entry name" value="B_amino_transII"/>
</dbReference>
<dbReference type="FunFam" id="3.20.10.10:FF:000002">
    <property type="entry name" value="D-alanine aminotransferase"/>
    <property type="match status" value="1"/>
</dbReference>
<dbReference type="PROSITE" id="PS00770">
    <property type="entry name" value="AA_TRANSFER_CLASS_4"/>
    <property type="match status" value="1"/>
</dbReference>
<dbReference type="PANTHER" id="PTHR42825">
    <property type="entry name" value="AMINO ACID AMINOTRANSFERASE"/>
    <property type="match status" value="1"/>
</dbReference>
<dbReference type="PATRIC" id="fig|907348.3.peg.242"/>
<dbReference type="GO" id="GO:0052654">
    <property type="term" value="F:L-leucine-2-oxoglutarate transaminase activity"/>
    <property type="evidence" value="ECO:0007669"/>
    <property type="project" value="RHEA"/>
</dbReference>
<dbReference type="GO" id="GO:0052656">
    <property type="term" value="F:L-isoleucine-2-oxoglutarate transaminase activity"/>
    <property type="evidence" value="ECO:0007669"/>
    <property type="project" value="RHEA"/>
</dbReference>
<dbReference type="InterPro" id="IPR018300">
    <property type="entry name" value="Aminotrans_IV_CS"/>
</dbReference>
<evidence type="ECO:0000256" key="1">
    <source>
        <dbReference type="ARBA" id="ARBA00001933"/>
    </source>
</evidence>
<comment type="caution">
    <text evidence="10">The sequence shown here is derived from an EMBL/GenBank/DDBJ whole genome shotgun (WGS) entry which is preliminary data.</text>
</comment>
<feature type="modified residue" description="N6-(pyridoxal phosphate)lysine" evidence="6">
    <location>
        <position position="206"/>
    </location>
</feature>
<protein>
    <recommendedName>
        <fullName evidence="9">Branched-chain-amino-acid aminotransferase</fullName>
        <ecNumber evidence="9">2.6.1.42</ecNumber>
    </recommendedName>
</protein>
<dbReference type="GO" id="GO:0008652">
    <property type="term" value="P:amino acid biosynthetic process"/>
    <property type="evidence" value="ECO:0007669"/>
    <property type="project" value="UniProtKB-KW"/>
</dbReference>
<evidence type="ECO:0000256" key="5">
    <source>
        <dbReference type="ARBA" id="ARBA00022898"/>
    </source>
</evidence>
<dbReference type="STRING" id="907348.TresaDRAFT_2702"/>
<comment type="catalytic activity">
    <reaction evidence="9">
        <text>L-valine + 2-oxoglutarate = 3-methyl-2-oxobutanoate + L-glutamate</text>
        <dbReference type="Rhea" id="RHEA:24813"/>
        <dbReference type="ChEBI" id="CHEBI:11851"/>
        <dbReference type="ChEBI" id="CHEBI:16810"/>
        <dbReference type="ChEBI" id="CHEBI:29985"/>
        <dbReference type="ChEBI" id="CHEBI:57762"/>
        <dbReference type="EC" id="2.6.1.42"/>
    </reaction>
</comment>
<reference evidence="10 11" key="1">
    <citation type="submission" date="2011-09" db="EMBL/GenBank/DDBJ databases">
        <title>The draft genome of Treponema saccharophilum DSM 2985.</title>
        <authorList>
            <consortium name="US DOE Joint Genome Institute (JGI-PGF)"/>
            <person name="Lucas S."/>
            <person name="Copeland A."/>
            <person name="Lapidus A."/>
            <person name="Glavina del Rio T."/>
            <person name="Dalin E."/>
            <person name="Tice H."/>
            <person name="Bruce D."/>
            <person name="Goodwin L."/>
            <person name="Pitluck S."/>
            <person name="Peters L."/>
            <person name="Kyrpides N."/>
            <person name="Mavromatis K."/>
            <person name="Ivanova N."/>
            <person name="Markowitz V."/>
            <person name="Cheng J.-F."/>
            <person name="Hugenholtz P."/>
            <person name="Woyke T."/>
            <person name="Wu D."/>
            <person name="Gronow S."/>
            <person name="Wellnitz S."/>
            <person name="Brambilla E."/>
            <person name="Klenk H.-P."/>
            <person name="Eisen J.A."/>
        </authorList>
    </citation>
    <scope>NUCLEOTIDE SEQUENCE [LARGE SCALE GENOMIC DNA]</scope>
    <source>
        <strain evidence="10 11">DSM 2985</strain>
    </source>
</reference>
<proteinExistence type="inferred from homology"/>
<dbReference type="GO" id="GO:0009082">
    <property type="term" value="P:branched-chain amino acid biosynthetic process"/>
    <property type="evidence" value="ECO:0007669"/>
    <property type="project" value="UniProtKB-KW"/>
</dbReference>
<evidence type="ECO:0000256" key="7">
    <source>
        <dbReference type="RuleBase" id="RU004106"/>
    </source>
</evidence>
<keyword evidence="9" id="KW-0028">Amino-acid biosynthesis</keyword>
<keyword evidence="5 8" id="KW-0663">Pyridoxal phosphate</keyword>
<dbReference type="PIRSF" id="PIRSF006468">
    <property type="entry name" value="BCAT1"/>
    <property type="match status" value="1"/>
</dbReference>
<evidence type="ECO:0000256" key="9">
    <source>
        <dbReference type="RuleBase" id="RU004517"/>
    </source>
</evidence>
<evidence type="ECO:0000313" key="10">
    <source>
        <dbReference type="EMBL" id="EIC02988.1"/>
    </source>
</evidence>
<dbReference type="InterPro" id="IPR036038">
    <property type="entry name" value="Aminotransferase-like"/>
</dbReference>
<dbReference type="PANTHER" id="PTHR42825:SF2">
    <property type="entry name" value="BRANCHED-CHAIN-AMINO-ACID AMINOTRANSFERASE 3, CHLOROPLASTIC-RELATED"/>
    <property type="match status" value="1"/>
</dbReference>
<dbReference type="Proteomes" id="UP000003571">
    <property type="component" value="Unassembled WGS sequence"/>
</dbReference>
<dbReference type="GO" id="GO:0052655">
    <property type="term" value="F:L-valine-2-oxoglutarate transaminase activity"/>
    <property type="evidence" value="ECO:0007669"/>
    <property type="project" value="RHEA"/>
</dbReference>
<dbReference type="SUPFAM" id="SSF56752">
    <property type="entry name" value="D-aminoacid aminotransferase-like PLP-dependent enzymes"/>
    <property type="match status" value="1"/>
</dbReference>
<keyword evidence="11" id="KW-1185">Reference proteome</keyword>
<accession>H7EHH6</accession>
<dbReference type="OrthoDB" id="9805628at2"/>
<dbReference type="InterPro" id="IPR043132">
    <property type="entry name" value="BCAT-like_C"/>
</dbReference>
<evidence type="ECO:0000313" key="11">
    <source>
        <dbReference type="Proteomes" id="UP000003571"/>
    </source>
</evidence>
<keyword evidence="3 9" id="KW-0032">Aminotransferase</keyword>
<sequence length="368" mass="40730">MAFALNLYPVTYIARYNPETTKWDEEWFQVDSVTYDELMAMGEDERKAVLDKRNQMGIPTVSYTSQYAYGCFEGMKGFPTKDGGVAIFRPEENGKRFNNSMKGLYCPAFPVEQFVAASVEFVKRNAALGYVPKYNADWEKTGYADADSIYMRPFMNSEGAIGVGCSRQPYVVICATTVSAYFKKGLDGAVITNRIRATPNGTGYIKCASNYVISAIAKHEAEVKGFVECVYLDAVEHKYFQEGSSCNVFFVLKDGTLVTPELGDTILPGITRKSVIALAKECGMNVEERKVSLAEVQKNAVEFFVTGTAAGISPMTSLTDLDGKKVDFKDGTQEGTVAYKLQRLLKGRQYGLLEDPNNWNTVVIPGKN</sequence>
<evidence type="ECO:0000256" key="6">
    <source>
        <dbReference type="PIRSR" id="PIRSR006468-1"/>
    </source>
</evidence>
<dbReference type="RefSeq" id="WP_002702093.1">
    <property type="nucleotide sequence ID" value="NZ_AGRW01000027.1"/>
</dbReference>
<dbReference type="EC" id="2.6.1.42" evidence="9"/>